<dbReference type="WBParaSite" id="PgR014X_g036_t01">
    <property type="protein sequence ID" value="PgR014X_g036_t01"/>
    <property type="gene ID" value="PgR014X_g036"/>
</dbReference>
<accession>A0A915ARZ4</accession>
<dbReference type="Proteomes" id="UP000887569">
    <property type="component" value="Unplaced"/>
</dbReference>
<reference evidence="2" key="1">
    <citation type="submission" date="2022-11" db="UniProtKB">
        <authorList>
            <consortium name="WormBaseParasite"/>
        </authorList>
    </citation>
    <scope>IDENTIFICATION</scope>
</reference>
<evidence type="ECO:0000313" key="2">
    <source>
        <dbReference type="WBParaSite" id="PgR014X_g036_t01"/>
    </source>
</evidence>
<sequence length="103" mass="12093">GAIVALNFQRWMTSRRLWGFSIIHLRSVAKSEVTLYNGTELRHKKTETRLTQQRSQQTVLVRASTESLWRLCRHKAAVKTDAQNWRLVTLAEQKENYQIPLGW</sequence>
<proteinExistence type="predicted"/>
<keyword evidence="1" id="KW-1185">Reference proteome</keyword>
<protein>
    <submittedName>
        <fullName evidence="2">Uncharacterized protein</fullName>
    </submittedName>
</protein>
<name>A0A915ARZ4_PARUN</name>
<organism evidence="1 2">
    <name type="scientific">Parascaris univalens</name>
    <name type="common">Nematode worm</name>
    <dbReference type="NCBI Taxonomy" id="6257"/>
    <lineage>
        <taxon>Eukaryota</taxon>
        <taxon>Metazoa</taxon>
        <taxon>Ecdysozoa</taxon>
        <taxon>Nematoda</taxon>
        <taxon>Chromadorea</taxon>
        <taxon>Rhabditida</taxon>
        <taxon>Spirurina</taxon>
        <taxon>Ascaridomorpha</taxon>
        <taxon>Ascaridoidea</taxon>
        <taxon>Ascarididae</taxon>
        <taxon>Parascaris</taxon>
    </lineage>
</organism>
<dbReference type="AlphaFoldDB" id="A0A915ARZ4"/>
<evidence type="ECO:0000313" key="1">
    <source>
        <dbReference type="Proteomes" id="UP000887569"/>
    </source>
</evidence>